<evidence type="ECO:0000313" key="2">
    <source>
        <dbReference type="EMBL" id="ATA91967.1"/>
    </source>
</evidence>
<dbReference type="RefSeq" id="WP_095917344.1">
    <property type="nucleotide sequence ID" value="NZ_CP022388.1"/>
</dbReference>
<evidence type="ECO:0000313" key="3">
    <source>
        <dbReference type="Proteomes" id="UP000243136"/>
    </source>
</evidence>
<dbReference type="AlphaFoldDB" id="A0A250G6Z5"/>
<reference evidence="3" key="1">
    <citation type="submission" date="2017-06" db="EMBL/GenBank/DDBJ databases">
        <title>Capnocytophaga spp. assemblies.</title>
        <authorList>
            <person name="Gulvik C.A."/>
        </authorList>
    </citation>
    <scope>NUCLEOTIDE SEQUENCE [LARGE SCALE GENOMIC DNA]</scope>
    <source>
        <strain evidence="3">H5594</strain>
    </source>
</reference>
<dbReference type="EMBL" id="CP022388">
    <property type="protein sequence ID" value="ATA91967.1"/>
    <property type="molecule type" value="Genomic_DNA"/>
</dbReference>
<evidence type="ECO:0000259" key="1">
    <source>
        <dbReference type="Pfam" id="PF05076"/>
    </source>
</evidence>
<feature type="domain" description="Suppressor of fused-like" evidence="1">
    <location>
        <begin position="36"/>
        <end position="192"/>
    </location>
</feature>
<gene>
    <name evidence="2" type="ORF">CGC56_07195</name>
</gene>
<sequence>MTPSTENIGYAQFLAKAIGINPRVFSYYDNHKINFIDILSIDDPFNTEIAFYSTIGLSDFPNKIEMNDNSMLNIPVELLMCGYKKYDKIGNILATVSFYISKNKWTCQPGTVFENIVSDYYVSQMQHIMFVRPFLWEDKLSDLKFGKKKIHCLLCIPISEKELRFKEENGLTSLEKMLFQQKNIDIFDIERESVL</sequence>
<accession>A0A250G6Z5</accession>
<dbReference type="InterPro" id="IPR020941">
    <property type="entry name" value="SUFU-like_domain"/>
</dbReference>
<dbReference type="Pfam" id="PF05076">
    <property type="entry name" value="SUFU"/>
    <property type="match status" value="1"/>
</dbReference>
<protein>
    <recommendedName>
        <fullName evidence="1">Suppressor of fused-like domain-containing protein</fullName>
    </recommendedName>
</protein>
<dbReference type="Proteomes" id="UP000243136">
    <property type="component" value="Chromosome"/>
</dbReference>
<proteinExistence type="predicted"/>
<name>A0A250G6Z5_9FLAO</name>
<organism evidence="2 3">
    <name type="scientific">Capnocytophaga canimorsus</name>
    <dbReference type="NCBI Taxonomy" id="28188"/>
    <lineage>
        <taxon>Bacteria</taxon>
        <taxon>Pseudomonadati</taxon>
        <taxon>Bacteroidota</taxon>
        <taxon>Flavobacteriia</taxon>
        <taxon>Flavobacteriales</taxon>
        <taxon>Flavobacteriaceae</taxon>
        <taxon>Capnocytophaga</taxon>
    </lineage>
</organism>